<feature type="binding site" evidence="9">
    <location>
        <begin position="108"/>
        <end position="109"/>
    </location>
    <ligand>
        <name>pyridoxal 5'-phosphate</name>
        <dbReference type="ChEBI" id="CHEBI:597326"/>
    </ligand>
</feature>
<name>A0A0J0YU47_9NEIS</name>
<feature type="binding site" evidence="9">
    <location>
        <position position="352"/>
    </location>
    <ligand>
        <name>substrate</name>
    </ligand>
</feature>
<evidence type="ECO:0000313" key="12">
    <source>
        <dbReference type="EMBL" id="KLT73652.1"/>
    </source>
</evidence>
<evidence type="ECO:0000256" key="10">
    <source>
        <dbReference type="PIRSR" id="PIRSR604723-51"/>
    </source>
</evidence>
<dbReference type="GO" id="GO:0008710">
    <property type="term" value="F:8-amino-7-oxononanoate synthase activity"/>
    <property type="evidence" value="ECO:0007669"/>
    <property type="project" value="UniProtKB-UniRule"/>
</dbReference>
<dbReference type="EMBL" id="JTDO01000002">
    <property type="protein sequence ID" value="KLT73652.1"/>
    <property type="molecule type" value="Genomic_DNA"/>
</dbReference>
<dbReference type="Proteomes" id="UP000036027">
    <property type="component" value="Unassembled WGS sequence"/>
</dbReference>
<evidence type="ECO:0000256" key="6">
    <source>
        <dbReference type="ARBA" id="ARBA00022756"/>
    </source>
</evidence>
<evidence type="ECO:0000256" key="5">
    <source>
        <dbReference type="ARBA" id="ARBA00022679"/>
    </source>
</evidence>
<organism evidence="12 13">
    <name type="scientific">Neisseria arctica</name>
    <dbReference type="NCBI Taxonomy" id="1470200"/>
    <lineage>
        <taxon>Bacteria</taxon>
        <taxon>Pseudomonadati</taxon>
        <taxon>Pseudomonadota</taxon>
        <taxon>Betaproteobacteria</taxon>
        <taxon>Neisseriales</taxon>
        <taxon>Neisseriaceae</taxon>
        <taxon>Neisseria</taxon>
    </lineage>
</organism>
<dbReference type="GO" id="GO:0009102">
    <property type="term" value="P:biotin biosynthetic process"/>
    <property type="evidence" value="ECO:0007669"/>
    <property type="project" value="UniProtKB-UniRule"/>
</dbReference>
<dbReference type="InterPro" id="IPR015422">
    <property type="entry name" value="PyrdxlP-dep_Trfase_small"/>
</dbReference>
<dbReference type="Gene3D" id="3.90.1150.10">
    <property type="entry name" value="Aspartate Aminotransferase, domain 1"/>
    <property type="match status" value="1"/>
</dbReference>
<dbReference type="InterPro" id="IPR015421">
    <property type="entry name" value="PyrdxlP-dep_Trfase_major"/>
</dbReference>
<proteinExistence type="inferred from homology"/>
<feature type="binding site" evidence="9">
    <location>
        <position position="179"/>
    </location>
    <ligand>
        <name>pyridoxal 5'-phosphate</name>
        <dbReference type="ChEBI" id="CHEBI:597326"/>
    </ligand>
</feature>
<dbReference type="Gene3D" id="3.40.640.10">
    <property type="entry name" value="Type I PLP-dependent aspartate aminotransferase-like (Major domain)"/>
    <property type="match status" value="1"/>
</dbReference>
<dbReference type="InterPro" id="IPR004839">
    <property type="entry name" value="Aminotransferase_I/II_large"/>
</dbReference>
<dbReference type="PATRIC" id="fig|1470200.3.peg.1100"/>
<sequence>MTWTARFQQALAEQQRKQAYRRLIARRATQPPYLERNGKRYLNFGGNDYLGLSHDPEIIRAWQQALSCYGIGSGGSPLVSGHTEAHATLEQQLQQWLGYERALLFSSGYSANQAVLLGLLRQDDILLADKLCHASMQEAAALSPALYRRFAHQRYDILAQQLETYADNSVLIASEGVFSMDGDCADIPQLCALSRRYGALLLLDDAHGIGVLGKEGRGSAAAAGEHPDILIITFGKAVGSMGAAVLCNHETAEYLIQFARHLIYSTAIPPAQAVALSTAFQRIREADGLRAKLQQNITRFRAGIRQLGMAERLLPSQTAIQPLICGSNQAALDAAEKLSAQGLYVPAIRPPTVPQGQARLRITLTAAHEAEHIDALLQGLHYAV</sequence>
<evidence type="ECO:0000256" key="7">
    <source>
        <dbReference type="ARBA" id="ARBA00022898"/>
    </source>
</evidence>
<dbReference type="OrthoDB" id="9807157at2"/>
<dbReference type="AlphaFoldDB" id="A0A0J0YU47"/>
<dbReference type="InterPro" id="IPR015424">
    <property type="entry name" value="PyrdxlP-dep_Trfase"/>
</dbReference>
<feature type="modified residue" description="N6-(pyridoxal phosphate)lysine" evidence="9 10">
    <location>
        <position position="236"/>
    </location>
</feature>
<dbReference type="EC" id="2.3.1.47" evidence="9"/>
<feature type="binding site" evidence="9">
    <location>
        <position position="21"/>
    </location>
    <ligand>
        <name>substrate</name>
    </ligand>
</feature>
<keyword evidence="7 9" id="KW-0663">Pyridoxal phosphate</keyword>
<dbReference type="HAMAP" id="MF_01693">
    <property type="entry name" value="BioF_aminotrans_2"/>
    <property type="match status" value="1"/>
</dbReference>
<reference evidence="12 13" key="1">
    <citation type="submission" date="2014-11" db="EMBL/GenBank/DDBJ databases">
        <title>Genome of a novel goose pathogen.</title>
        <authorList>
            <person name="Hansen C.M."/>
            <person name="Hueffer K."/>
            <person name="Choi S.C."/>
        </authorList>
    </citation>
    <scope>NUCLEOTIDE SEQUENCE [LARGE SCALE GENOMIC DNA]</scope>
    <source>
        <strain evidence="12 13">KH1503</strain>
    </source>
</reference>
<accession>A0A0J0YU47</accession>
<dbReference type="RefSeq" id="WP_047760150.1">
    <property type="nucleotide sequence ID" value="NZ_CP091510.1"/>
</dbReference>
<dbReference type="GO" id="GO:0030170">
    <property type="term" value="F:pyridoxal phosphate binding"/>
    <property type="evidence" value="ECO:0007669"/>
    <property type="project" value="UniProtKB-UniRule"/>
</dbReference>
<keyword evidence="6 9" id="KW-0093">Biotin biosynthesis</keyword>
<feature type="binding site" evidence="9">
    <location>
        <position position="207"/>
    </location>
    <ligand>
        <name>pyridoxal 5'-phosphate</name>
        <dbReference type="ChEBI" id="CHEBI:597326"/>
    </ligand>
</feature>
<feature type="domain" description="Aminotransferase class I/classII large" evidence="11">
    <location>
        <begin position="41"/>
        <end position="379"/>
    </location>
</feature>
<dbReference type="InterPro" id="IPR022834">
    <property type="entry name" value="AONS_Proteobacteria"/>
</dbReference>
<evidence type="ECO:0000313" key="13">
    <source>
        <dbReference type="Proteomes" id="UP000036027"/>
    </source>
</evidence>
<dbReference type="InterPro" id="IPR004723">
    <property type="entry name" value="AONS_Archaea/Proteobacteria"/>
</dbReference>
<comment type="subunit">
    <text evidence="4 9">Homodimer.</text>
</comment>
<keyword evidence="13" id="KW-1185">Reference proteome</keyword>
<comment type="cofactor">
    <cofactor evidence="1 9 10">
        <name>pyridoxal 5'-phosphate</name>
        <dbReference type="ChEBI" id="CHEBI:597326"/>
    </cofactor>
</comment>
<dbReference type="UniPathway" id="UPA00078"/>
<dbReference type="NCBIfam" id="TIGR00858">
    <property type="entry name" value="bioF"/>
    <property type="match status" value="1"/>
</dbReference>
<comment type="catalytic activity">
    <reaction evidence="8 9">
        <text>6-carboxyhexanoyl-[ACP] + L-alanine + H(+) = (8S)-8-amino-7-oxononanoate + holo-[ACP] + CO2</text>
        <dbReference type="Rhea" id="RHEA:42288"/>
        <dbReference type="Rhea" id="RHEA-COMP:9685"/>
        <dbReference type="Rhea" id="RHEA-COMP:9955"/>
        <dbReference type="ChEBI" id="CHEBI:15378"/>
        <dbReference type="ChEBI" id="CHEBI:16526"/>
        <dbReference type="ChEBI" id="CHEBI:57972"/>
        <dbReference type="ChEBI" id="CHEBI:64479"/>
        <dbReference type="ChEBI" id="CHEBI:78846"/>
        <dbReference type="ChEBI" id="CHEBI:149468"/>
        <dbReference type="EC" id="2.3.1.47"/>
    </reaction>
</comment>
<dbReference type="CDD" id="cd06454">
    <property type="entry name" value="KBL_like"/>
    <property type="match status" value="1"/>
</dbReference>
<keyword evidence="5 9" id="KW-0808">Transferase</keyword>
<comment type="pathway">
    <text evidence="2 9">Cofactor biosynthesis; biotin biosynthesis.</text>
</comment>
<evidence type="ECO:0000259" key="11">
    <source>
        <dbReference type="Pfam" id="PF00155"/>
    </source>
</evidence>
<evidence type="ECO:0000256" key="8">
    <source>
        <dbReference type="ARBA" id="ARBA00047715"/>
    </source>
</evidence>
<comment type="caution">
    <text evidence="12">The sequence shown here is derived from an EMBL/GenBank/DDBJ whole genome shotgun (WGS) entry which is preliminary data.</text>
</comment>
<evidence type="ECO:0000256" key="2">
    <source>
        <dbReference type="ARBA" id="ARBA00004746"/>
    </source>
</evidence>
<dbReference type="InterPro" id="IPR001917">
    <property type="entry name" value="Aminotrans_II_pyridoxalP_BS"/>
</dbReference>
<evidence type="ECO:0000256" key="1">
    <source>
        <dbReference type="ARBA" id="ARBA00001933"/>
    </source>
</evidence>
<dbReference type="PANTHER" id="PTHR13693:SF100">
    <property type="entry name" value="8-AMINO-7-OXONONANOATE SYNTHASE"/>
    <property type="match status" value="1"/>
</dbReference>
<dbReference type="Pfam" id="PF00155">
    <property type="entry name" value="Aminotran_1_2"/>
    <property type="match status" value="1"/>
</dbReference>
<evidence type="ECO:0000256" key="4">
    <source>
        <dbReference type="ARBA" id="ARBA00011738"/>
    </source>
</evidence>
<evidence type="ECO:0000256" key="9">
    <source>
        <dbReference type="HAMAP-Rule" id="MF_01693"/>
    </source>
</evidence>
<dbReference type="PROSITE" id="PS00599">
    <property type="entry name" value="AA_TRANSFER_CLASS_2"/>
    <property type="match status" value="1"/>
</dbReference>
<dbReference type="SUPFAM" id="SSF53383">
    <property type="entry name" value="PLP-dependent transferases"/>
    <property type="match status" value="1"/>
</dbReference>
<protein>
    <recommendedName>
        <fullName evidence="9">8-amino-7-oxononanoate synthase</fullName>
        <shortName evidence="9">AONS</shortName>
        <ecNumber evidence="9">2.3.1.47</ecNumber>
    </recommendedName>
    <alternativeName>
        <fullName evidence="9">7-keto-8-amino-pelargonic acid synthase</fullName>
        <shortName evidence="9">7-KAP synthase</shortName>
        <shortName evidence="9">KAPA synthase</shortName>
    </alternativeName>
    <alternativeName>
        <fullName evidence="9">8-amino-7-ketopelargonate synthase</fullName>
    </alternativeName>
</protein>
<comment type="function">
    <text evidence="9">Catalyzes the decarboxylative condensation of pimeloyl-[acyl-carrier protein] and L-alanine to produce 8-amino-7-oxononanoate (AON), [acyl-carrier protein], and carbon dioxide.</text>
</comment>
<dbReference type="InterPro" id="IPR050087">
    <property type="entry name" value="AON_synthase_class-II"/>
</dbReference>
<comment type="similarity">
    <text evidence="3 9">Belongs to the class-II pyridoxal-phosphate-dependent aminotransferase family. BioF subfamily.</text>
</comment>
<evidence type="ECO:0000256" key="3">
    <source>
        <dbReference type="ARBA" id="ARBA00010008"/>
    </source>
</evidence>
<gene>
    <name evidence="9" type="primary">bioF</name>
    <name evidence="12" type="ORF">PL75_01510</name>
</gene>
<feature type="binding site" evidence="9">
    <location>
        <position position="233"/>
    </location>
    <ligand>
        <name>pyridoxal 5'-phosphate</name>
        <dbReference type="ChEBI" id="CHEBI:597326"/>
    </ligand>
</feature>
<dbReference type="STRING" id="1470200.PL75_01510"/>
<dbReference type="PANTHER" id="PTHR13693">
    <property type="entry name" value="CLASS II AMINOTRANSFERASE/8-AMINO-7-OXONONANOATE SYNTHASE"/>
    <property type="match status" value="1"/>
</dbReference>
<feature type="binding site" evidence="9">
    <location>
        <position position="133"/>
    </location>
    <ligand>
        <name>substrate</name>
    </ligand>
</feature>